<dbReference type="SMR" id="A2G1A5"/>
<dbReference type="AlphaFoldDB" id="A2G1A5"/>
<keyword evidence="1" id="KW-0175">Coiled coil</keyword>
<organism evidence="2 3">
    <name type="scientific">Trichomonas vaginalis (strain ATCC PRA-98 / G3)</name>
    <dbReference type="NCBI Taxonomy" id="412133"/>
    <lineage>
        <taxon>Eukaryota</taxon>
        <taxon>Metamonada</taxon>
        <taxon>Parabasalia</taxon>
        <taxon>Trichomonadida</taxon>
        <taxon>Trichomonadidae</taxon>
        <taxon>Trichomonas</taxon>
    </lineage>
</organism>
<proteinExistence type="predicted"/>
<keyword evidence="3" id="KW-1185">Reference proteome</keyword>
<accession>A2G1A5</accession>
<dbReference type="KEGG" id="tva:4746730"/>
<gene>
    <name evidence="2" type="ORF">TVAG_322990</name>
</gene>
<protein>
    <submittedName>
        <fullName evidence="2">Uncharacterized protein</fullName>
    </submittedName>
</protein>
<reference evidence="2" key="1">
    <citation type="submission" date="2006-10" db="EMBL/GenBank/DDBJ databases">
        <authorList>
            <person name="Amadeo P."/>
            <person name="Zhao Q."/>
            <person name="Wortman J."/>
            <person name="Fraser-Liggett C."/>
            <person name="Carlton J."/>
        </authorList>
    </citation>
    <scope>NUCLEOTIDE SEQUENCE</scope>
    <source>
        <strain evidence="2">G3</strain>
    </source>
</reference>
<dbReference type="InParanoid" id="A2G1A5"/>
<evidence type="ECO:0000313" key="2">
    <source>
        <dbReference type="EMBL" id="EAX89063.1"/>
    </source>
</evidence>
<dbReference type="Proteomes" id="UP000001542">
    <property type="component" value="Unassembled WGS sequence"/>
</dbReference>
<dbReference type="VEuPathDB" id="TrichDB:TVAG_322990"/>
<evidence type="ECO:0000256" key="1">
    <source>
        <dbReference type="SAM" id="Coils"/>
    </source>
</evidence>
<dbReference type="RefSeq" id="XP_001301993.1">
    <property type="nucleotide sequence ID" value="XM_001301992.1"/>
</dbReference>
<name>A2G1A5_TRIV3</name>
<dbReference type="OrthoDB" id="10533554at2759"/>
<evidence type="ECO:0000313" key="3">
    <source>
        <dbReference type="Proteomes" id="UP000001542"/>
    </source>
</evidence>
<feature type="coiled-coil region" evidence="1">
    <location>
        <begin position="3"/>
        <end position="44"/>
    </location>
</feature>
<reference evidence="2" key="2">
    <citation type="journal article" date="2007" name="Science">
        <title>Draft genome sequence of the sexually transmitted pathogen Trichomonas vaginalis.</title>
        <authorList>
            <person name="Carlton J.M."/>
            <person name="Hirt R.P."/>
            <person name="Silva J.C."/>
            <person name="Delcher A.L."/>
            <person name="Schatz M."/>
            <person name="Zhao Q."/>
            <person name="Wortman J.R."/>
            <person name="Bidwell S.L."/>
            <person name="Alsmark U.C.M."/>
            <person name="Besteiro S."/>
            <person name="Sicheritz-Ponten T."/>
            <person name="Noel C.J."/>
            <person name="Dacks J.B."/>
            <person name="Foster P.G."/>
            <person name="Simillion C."/>
            <person name="Van de Peer Y."/>
            <person name="Miranda-Saavedra D."/>
            <person name="Barton G.J."/>
            <person name="Westrop G.D."/>
            <person name="Mueller S."/>
            <person name="Dessi D."/>
            <person name="Fiori P.L."/>
            <person name="Ren Q."/>
            <person name="Paulsen I."/>
            <person name="Zhang H."/>
            <person name="Bastida-Corcuera F.D."/>
            <person name="Simoes-Barbosa A."/>
            <person name="Brown M.T."/>
            <person name="Hayes R.D."/>
            <person name="Mukherjee M."/>
            <person name="Okumura C.Y."/>
            <person name="Schneider R."/>
            <person name="Smith A.J."/>
            <person name="Vanacova S."/>
            <person name="Villalvazo M."/>
            <person name="Haas B.J."/>
            <person name="Pertea M."/>
            <person name="Feldblyum T.V."/>
            <person name="Utterback T.R."/>
            <person name="Shu C.L."/>
            <person name="Osoegawa K."/>
            <person name="de Jong P.J."/>
            <person name="Hrdy I."/>
            <person name="Horvathova L."/>
            <person name="Zubacova Z."/>
            <person name="Dolezal P."/>
            <person name="Malik S.B."/>
            <person name="Logsdon J.M. Jr."/>
            <person name="Henze K."/>
            <person name="Gupta A."/>
            <person name="Wang C.C."/>
            <person name="Dunne R.L."/>
            <person name="Upcroft J.A."/>
            <person name="Upcroft P."/>
            <person name="White O."/>
            <person name="Salzberg S.L."/>
            <person name="Tang P."/>
            <person name="Chiu C.-H."/>
            <person name="Lee Y.-S."/>
            <person name="Embley T.M."/>
            <person name="Coombs G.H."/>
            <person name="Mottram J.C."/>
            <person name="Tachezy J."/>
            <person name="Fraser-Liggett C.M."/>
            <person name="Johnson P.J."/>
        </authorList>
    </citation>
    <scope>NUCLEOTIDE SEQUENCE [LARGE SCALE GENOMIC DNA]</scope>
    <source>
        <strain evidence="2">G3</strain>
    </source>
</reference>
<sequence>MSEEELRQQIDNVKESIEKIKRESKENERELVEQTQILEDEKKELIEGIKARMQLIDMLKRDIYRVAYEQSLKVTDIEHSKPTTA</sequence>
<dbReference type="EMBL" id="DS114238">
    <property type="protein sequence ID" value="EAX89063.1"/>
    <property type="molecule type" value="Genomic_DNA"/>
</dbReference>
<dbReference type="VEuPathDB" id="TrichDB:TVAGG3_0433380"/>